<dbReference type="Pfam" id="PF02746">
    <property type="entry name" value="MR_MLE_N"/>
    <property type="match status" value="1"/>
</dbReference>
<evidence type="ECO:0000313" key="8">
    <source>
        <dbReference type="EMBL" id="QPC81476.1"/>
    </source>
</evidence>
<gene>
    <name evidence="8" type="primary">menC</name>
    <name evidence="8" type="ORF">G4Y79_17510</name>
</gene>
<evidence type="ECO:0000313" key="9">
    <source>
        <dbReference type="Proteomes" id="UP000594468"/>
    </source>
</evidence>
<dbReference type="SUPFAM" id="SSF54826">
    <property type="entry name" value="Enolase N-terminal domain-like"/>
    <property type="match status" value="1"/>
</dbReference>
<comment type="cofactor">
    <cofactor evidence="1">
        <name>a divalent metal cation</name>
        <dbReference type="ChEBI" id="CHEBI:60240"/>
    </cofactor>
</comment>
<protein>
    <recommendedName>
        <fullName evidence="5 6">o-succinylbenzoate synthase</fullName>
        <ecNumber evidence="5 6">4.2.1.113</ecNumber>
    </recommendedName>
</protein>
<dbReference type="SMART" id="SM00922">
    <property type="entry name" value="MR_MLE"/>
    <property type="match status" value="1"/>
</dbReference>
<dbReference type="SFLD" id="SFLDF00009">
    <property type="entry name" value="o-succinylbenzoate_synthase"/>
    <property type="match status" value="1"/>
</dbReference>
<sequence>MRPITIKSINLYPISMPFVEPLKTSFGMEPFKGAVLVEVITEDGVSGWGESAVAPQPGYSGETVATAYHIIRHFMAPLLTGKTISDPYQARSILKVVRDHHHARAGIEGAVWDAFAKANDMRLTDLFASYTNDSSTNRVVVGVSIGIQPSVEDTLKIIRKRLGQGYQRIKLKIKRGWDVDFAREIRQALPDTTIMLDANSAYTLADADHLAQLDELNLLMIEQPLQPFDIYEHGLLNHHLETPICLDESVRTSNDLRIALQVNAIDILNLKPARVGGYAESLDMYAICVEHELPLWIGGMLETGIGRAANIAFAALPGVTLPSDISATDRYFATDIAEPAFVLAEGSTLTVPDGPGIGVEVVRERIEEAAARWEEHHLYPIG</sequence>
<keyword evidence="2" id="KW-0479">Metal-binding</keyword>
<dbReference type="Proteomes" id="UP000594468">
    <property type="component" value="Chromosome"/>
</dbReference>
<dbReference type="Gene3D" id="3.20.20.120">
    <property type="entry name" value="Enolase-like C-terminal domain"/>
    <property type="match status" value="1"/>
</dbReference>
<dbReference type="InterPro" id="IPR036849">
    <property type="entry name" value="Enolase-like_C_sf"/>
</dbReference>
<dbReference type="Gene3D" id="3.30.390.10">
    <property type="entry name" value="Enolase-like, N-terminal domain"/>
    <property type="match status" value="1"/>
</dbReference>
<dbReference type="SUPFAM" id="SSF51604">
    <property type="entry name" value="Enolase C-terminal domain-like"/>
    <property type="match status" value="1"/>
</dbReference>
<dbReference type="InterPro" id="IPR013341">
    <property type="entry name" value="Mandelate_racemase_N_dom"/>
</dbReference>
<dbReference type="InterPro" id="IPR013342">
    <property type="entry name" value="Mandelate_racemase_C"/>
</dbReference>
<evidence type="ECO:0000256" key="2">
    <source>
        <dbReference type="ARBA" id="ARBA00022723"/>
    </source>
</evidence>
<dbReference type="NCBIfam" id="TIGR01928">
    <property type="entry name" value="menC_lowGC_arch"/>
    <property type="match status" value="1"/>
</dbReference>
<dbReference type="GO" id="GO:0016854">
    <property type="term" value="F:racemase and epimerase activity"/>
    <property type="evidence" value="ECO:0007669"/>
    <property type="project" value="UniProtKB-ARBA"/>
</dbReference>
<dbReference type="KEGG" id="pmet:G4Y79_17510"/>
<keyword evidence="3" id="KW-0460">Magnesium</keyword>
<dbReference type="EMBL" id="CP062983">
    <property type="protein sequence ID" value="QPC81476.1"/>
    <property type="molecule type" value="Genomic_DNA"/>
</dbReference>
<dbReference type="CDD" id="cd03317">
    <property type="entry name" value="NAAAR"/>
    <property type="match status" value="1"/>
</dbReference>
<dbReference type="PANTHER" id="PTHR48073:SF5">
    <property type="entry name" value="O-SUCCINYLBENZOATE SYNTHASE"/>
    <property type="match status" value="1"/>
</dbReference>
<keyword evidence="9" id="KW-1185">Reference proteome</keyword>
<dbReference type="AlphaFoldDB" id="A0A7S8E6W9"/>
<evidence type="ECO:0000256" key="4">
    <source>
        <dbReference type="ARBA" id="ARBA00023239"/>
    </source>
</evidence>
<dbReference type="InterPro" id="IPR010197">
    <property type="entry name" value="OSBS/NAAAR"/>
</dbReference>
<evidence type="ECO:0000256" key="1">
    <source>
        <dbReference type="ARBA" id="ARBA00001968"/>
    </source>
</evidence>
<dbReference type="SFLD" id="SFLDG00180">
    <property type="entry name" value="muconate_cycloisomerase"/>
    <property type="match status" value="1"/>
</dbReference>
<reference evidence="8 9" key="1">
    <citation type="submission" date="2020-02" db="EMBL/GenBank/DDBJ databases">
        <authorList>
            <person name="Zheng R.K."/>
            <person name="Sun C.M."/>
        </authorList>
    </citation>
    <scope>NUCLEOTIDE SEQUENCE [LARGE SCALE GENOMIC DNA]</scope>
    <source>
        <strain evidence="9">rifampicinis</strain>
    </source>
</reference>
<dbReference type="SFLD" id="SFLDS00001">
    <property type="entry name" value="Enolase"/>
    <property type="match status" value="1"/>
</dbReference>
<evidence type="ECO:0000256" key="5">
    <source>
        <dbReference type="ARBA" id="ARBA00029491"/>
    </source>
</evidence>
<dbReference type="EC" id="4.2.1.113" evidence="5 6"/>
<evidence type="ECO:0000259" key="7">
    <source>
        <dbReference type="SMART" id="SM00922"/>
    </source>
</evidence>
<accession>A0A7S8E6W9</accession>
<dbReference type="InterPro" id="IPR029017">
    <property type="entry name" value="Enolase-like_N"/>
</dbReference>
<organism evidence="8 9">
    <name type="scientific">Phototrophicus methaneseepsis</name>
    <dbReference type="NCBI Taxonomy" id="2710758"/>
    <lineage>
        <taxon>Bacteria</taxon>
        <taxon>Bacillati</taxon>
        <taxon>Chloroflexota</taxon>
        <taxon>Candidatus Thermofontia</taxon>
        <taxon>Phototrophicales</taxon>
        <taxon>Phototrophicaceae</taxon>
        <taxon>Phototrophicus</taxon>
    </lineage>
</organism>
<evidence type="ECO:0000256" key="3">
    <source>
        <dbReference type="ARBA" id="ARBA00022842"/>
    </source>
</evidence>
<dbReference type="GO" id="GO:0043748">
    <property type="term" value="F:O-succinylbenzoate synthase activity"/>
    <property type="evidence" value="ECO:0007669"/>
    <property type="project" value="UniProtKB-EC"/>
</dbReference>
<proteinExistence type="predicted"/>
<dbReference type="GO" id="GO:0009234">
    <property type="term" value="P:menaquinone biosynthetic process"/>
    <property type="evidence" value="ECO:0007669"/>
    <property type="project" value="UniProtKB-UniRule"/>
</dbReference>
<dbReference type="RefSeq" id="WP_195169549.1">
    <property type="nucleotide sequence ID" value="NZ_CP062983.1"/>
</dbReference>
<dbReference type="PANTHER" id="PTHR48073">
    <property type="entry name" value="O-SUCCINYLBENZOATE SYNTHASE-RELATED"/>
    <property type="match status" value="1"/>
</dbReference>
<dbReference type="GO" id="GO:0046872">
    <property type="term" value="F:metal ion binding"/>
    <property type="evidence" value="ECO:0007669"/>
    <property type="project" value="UniProtKB-KW"/>
</dbReference>
<keyword evidence="4 8" id="KW-0456">Lyase</keyword>
<dbReference type="UniPathway" id="UPA00079"/>
<feature type="domain" description="Mandelate racemase/muconate lactonizing enzyme C-terminal" evidence="7">
    <location>
        <begin position="151"/>
        <end position="243"/>
    </location>
</feature>
<dbReference type="UniPathway" id="UPA01057">
    <property type="reaction ID" value="UER00165"/>
</dbReference>
<name>A0A7S8E6W9_9CHLR</name>
<evidence type="ECO:0000256" key="6">
    <source>
        <dbReference type="NCBIfam" id="TIGR01928"/>
    </source>
</evidence>
<dbReference type="InterPro" id="IPR029065">
    <property type="entry name" value="Enolase_C-like"/>
</dbReference>
<dbReference type="Pfam" id="PF13378">
    <property type="entry name" value="MR_MLE_C"/>
    <property type="match status" value="1"/>
</dbReference>